<dbReference type="AlphaFoldDB" id="A0A931C9J5"/>
<gene>
    <name evidence="2" type="ORF">I4J89_24755</name>
</gene>
<comment type="caution">
    <text evidence="2">The sequence shown here is derived from an EMBL/GenBank/DDBJ whole genome shotgun (WGS) entry which is preliminary data.</text>
</comment>
<sequence length="358" mass="40067">MVDRRAAELIDVVRAEPYEDLTALARRTLPYLVAALGLRAHGAVLHWVHPATLQEGAVAEPVDFDRAMHRGFDVYQRFNRQQPLLKFCLDHPDATPVTLSECGPTRAEWERTELYQEYFRPIGVNDQLAIVTASGGANSTGISISGPERGCFTEQDSALLRTVRIEFAMAMERAEHRMFQRLADDFEAQLKTSEQVAVIAVDRLGLVRMCSGALWDAVDEALGPITRGAPLPVPLATVARHLASLPATARRPYALASPSGDAAFVVLWFDQGHDGEGVLRIDLAHTYDERWNRLQPDEVRLMDLWASGRTAEAISLELRISAKTVHNKINKIYTKLDVPNQRAAIREYYGRRHRKAHT</sequence>
<dbReference type="EMBL" id="JADQTO010000012">
    <property type="protein sequence ID" value="MBG0564664.1"/>
    <property type="molecule type" value="Genomic_DNA"/>
</dbReference>
<feature type="domain" description="HTH luxR-type" evidence="1">
    <location>
        <begin position="287"/>
        <end position="352"/>
    </location>
</feature>
<keyword evidence="3" id="KW-1185">Reference proteome</keyword>
<dbReference type="GO" id="GO:0006355">
    <property type="term" value="P:regulation of DNA-templated transcription"/>
    <property type="evidence" value="ECO:0007669"/>
    <property type="project" value="InterPro"/>
</dbReference>
<dbReference type="SUPFAM" id="SSF46894">
    <property type="entry name" value="C-terminal effector domain of the bipartite response regulators"/>
    <property type="match status" value="1"/>
</dbReference>
<protein>
    <recommendedName>
        <fullName evidence="1">HTH luxR-type domain-containing protein</fullName>
    </recommendedName>
</protein>
<dbReference type="InterPro" id="IPR036388">
    <property type="entry name" value="WH-like_DNA-bd_sf"/>
</dbReference>
<dbReference type="Gene3D" id="1.10.10.10">
    <property type="entry name" value="Winged helix-like DNA-binding domain superfamily/Winged helix DNA-binding domain"/>
    <property type="match status" value="1"/>
</dbReference>
<dbReference type="Pfam" id="PF00196">
    <property type="entry name" value="GerE"/>
    <property type="match status" value="1"/>
</dbReference>
<dbReference type="InterPro" id="IPR000792">
    <property type="entry name" value="Tscrpt_reg_LuxR_C"/>
</dbReference>
<evidence type="ECO:0000313" key="2">
    <source>
        <dbReference type="EMBL" id="MBG0564664.1"/>
    </source>
</evidence>
<dbReference type="SMART" id="SM00421">
    <property type="entry name" value="HTH_LUXR"/>
    <property type="match status" value="1"/>
</dbReference>
<dbReference type="PROSITE" id="PS50043">
    <property type="entry name" value="HTH_LUXR_2"/>
    <property type="match status" value="1"/>
</dbReference>
<dbReference type="GO" id="GO:0003677">
    <property type="term" value="F:DNA binding"/>
    <property type="evidence" value="ECO:0007669"/>
    <property type="project" value="InterPro"/>
</dbReference>
<dbReference type="RefSeq" id="WP_196416450.1">
    <property type="nucleotide sequence ID" value="NZ_JADQTO010000012.1"/>
</dbReference>
<proteinExistence type="predicted"/>
<dbReference type="Proteomes" id="UP000598146">
    <property type="component" value="Unassembled WGS sequence"/>
</dbReference>
<dbReference type="InterPro" id="IPR016032">
    <property type="entry name" value="Sig_transdc_resp-reg_C-effctor"/>
</dbReference>
<evidence type="ECO:0000313" key="3">
    <source>
        <dbReference type="Proteomes" id="UP000598146"/>
    </source>
</evidence>
<evidence type="ECO:0000259" key="1">
    <source>
        <dbReference type="PROSITE" id="PS50043"/>
    </source>
</evidence>
<name>A0A931C9J5_9ACTN</name>
<organism evidence="2 3">
    <name type="scientific">Actinoplanes aureus</name>
    <dbReference type="NCBI Taxonomy" id="2792083"/>
    <lineage>
        <taxon>Bacteria</taxon>
        <taxon>Bacillati</taxon>
        <taxon>Actinomycetota</taxon>
        <taxon>Actinomycetes</taxon>
        <taxon>Micromonosporales</taxon>
        <taxon>Micromonosporaceae</taxon>
        <taxon>Actinoplanes</taxon>
    </lineage>
</organism>
<accession>A0A931C9J5</accession>
<reference evidence="2" key="1">
    <citation type="submission" date="2020-11" db="EMBL/GenBank/DDBJ databases">
        <title>Isolation and identification of active actinomycetes.</title>
        <authorList>
            <person name="Sun X."/>
        </authorList>
    </citation>
    <scope>NUCLEOTIDE SEQUENCE</scope>
    <source>
        <strain evidence="2">NEAU-A11</strain>
    </source>
</reference>